<keyword evidence="1" id="KW-0472">Membrane</keyword>
<keyword evidence="1" id="KW-1133">Transmembrane helix</keyword>
<accession>A0A9P5RTN4</accession>
<sequence length="238" mass="24356">MLFTAKKLLLFFATIAFSQHLTHAQQQPTGTASAADPVPTFQNTFGLQVQAPRNGVSIRPDGSLPIALTLGRRLISSVLVTVAKADGSGNTTVLEYRAVTAIRIMTVAPLAAFKFSEGDYIVNLAITPNLTAVIPTYTPPPSSGNATAATITVAPAPNPTAPVNLPGVYYWRGALKLSNDAPVVNGNGGGDGTGASNNAAPSAGVGAGGVMMMTGAWAAFANMMTALGVLAFVNIIML</sequence>
<evidence type="ECO:0000313" key="3">
    <source>
        <dbReference type="EMBL" id="KAF9147338.1"/>
    </source>
</evidence>
<feature type="signal peptide" evidence="2">
    <location>
        <begin position="1"/>
        <end position="24"/>
    </location>
</feature>
<dbReference type="OrthoDB" id="2420380at2759"/>
<keyword evidence="1" id="KW-0812">Transmembrane</keyword>
<dbReference type="EMBL" id="JAAAUQ010000827">
    <property type="protein sequence ID" value="KAF9147338.1"/>
    <property type="molecule type" value="Genomic_DNA"/>
</dbReference>
<feature type="chain" id="PRO_5040500662" evidence="2">
    <location>
        <begin position="25"/>
        <end position="238"/>
    </location>
</feature>
<comment type="caution">
    <text evidence="3">The sequence shown here is derived from an EMBL/GenBank/DDBJ whole genome shotgun (WGS) entry which is preliminary data.</text>
</comment>
<name>A0A9P5RTN4_9FUNG</name>
<proteinExistence type="predicted"/>
<dbReference type="Proteomes" id="UP000748756">
    <property type="component" value="Unassembled WGS sequence"/>
</dbReference>
<evidence type="ECO:0000256" key="1">
    <source>
        <dbReference type="SAM" id="Phobius"/>
    </source>
</evidence>
<protein>
    <submittedName>
        <fullName evidence="3">Uncharacterized protein</fullName>
    </submittedName>
</protein>
<keyword evidence="2" id="KW-0732">Signal</keyword>
<feature type="transmembrane region" description="Helical" evidence="1">
    <location>
        <begin position="216"/>
        <end position="237"/>
    </location>
</feature>
<evidence type="ECO:0000313" key="4">
    <source>
        <dbReference type="Proteomes" id="UP000748756"/>
    </source>
</evidence>
<organism evidence="3 4">
    <name type="scientific">Linnemannia schmuckeri</name>
    <dbReference type="NCBI Taxonomy" id="64567"/>
    <lineage>
        <taxon>Eukaryota</taxon>
        <taxon>Fungi</taxon>
        <taxon>Fungi incertae sedis</taxon>
        <taxon>Mucoromycota</taxon>
        <taxon>Mortierellomycotina</taxon>
        <taxon>Mortierellomycetes</taxon>
        <taxon>Mortierellales</taxon>
        <taxon>Mortierellaceae</taxon>
        <taxon>Linnemannia</taxon>
    </lineage>
</organism>
<evidence type="ECO:0000256" key="2">
    <source>
        <dbReference type="SAM" id="SignalP"/>
    </source>
</evidence>
<dbReference type="AlphaFoldDB" id="A0A9P5RTN4"/>
<reference evidence="3" key="1">
    <citation type="journal article" date="2020" name="Fungal Divers.">
        <title>Resolving the Mortierellaceae phylogeny through synthesis of multi-gene phylogenetics and phylogenomics.</title>
        <authorList>
            <person name="Vandepol N."/>
            <person name="Liber J."/>
            <person name="Desiro A."/>
            <person name="Na H."/>
            <person name="Kennedy M."/>
            <person name="Barry K."/>
            <person name="Grigoriev I.V."/>
            <person name="Miller A.N."/>
            <person name="O'Donnell K."/>
            <person name="Stajich J.E."/>
            <person name="Bonito G."/>
        </authorList>
    </citation>
    <scope>NUCLEOTIDE SEQUENCE</scope>
    <source>
        <strain evidence="3">NRRL 6426</strain>
    </source>
</reference>
<keyword evidence="4" id="KW-1185">Reference proteome</keyword>
<gene>
    <name evidence="3" type="ORF">BG015_011041</name>
</gene>